<feature type="non-terminal residue" evidence="1">
    <location>
        <position position="61"/>
    </location>
</feature>
<evidence type="ECO:0000313" key="1">
    <source>
        <dbReference type="EMBL" id="MEV8463123.1"/>
    </source>
</evidence>
<keyword evidence="2" id="KW-1185">Reference proteome</keyword>
<accession>A0ABV3KYE9</accession>
<gene>
    <name evidence="1" type="ORF">AB0470_26685</name>
</gene>
<dbReference type="Proteomes" id="UP001553148">
    <property type="component" value="Unassembled WGS sequence"/>
</dbReference>
<comment type="caution">
    <text evidence="1">The sequence shown here is derived from an EMBL/GenBank/DDBJ whole genome shotgun (WGS) entry which is preliminary data.</text>
</comment>
<reference evidence="1 2" key="1">
    <citation type="submission" date="2024-06" db="EMBL/GenBank/DDBJ databases">
        <title>The Natural Products Discovery Center: Release of the First 8490 Sequenced Strains for Exploring Actinobacteria Biosynthetic Diversity.</title>
        <authorList>
            <person name="Kalkreuter E."/>
            <person name="Kautsar S.A."/>
            <person name="Yang D."/>
            <person name="Bader C.D."/>
            <person name="Teijaro C.N."/>
            <person name="Fluegel L."/>
            <person name="Davis C.M."/>
            <person name="Simpson J.R."/>
            <person name="Lauterbach L."/>
            <person name="Steele A.D."/>
            <person name="Gui C."/>
            <person name="Meng S."/>
            <person name="Li G."/>
            <person name="Viehrig K."/>
            <person name="Ye F."/>
            <person name="Su P."/>
            <person name="Kiefer A.F."/>
            <person name="Nichols A."/>
            <person name="Cepeda A.J."/>
            <person name="Yan W."/>
            <person name="Fan B."/>
            <person name="Jiang Y."/>
            <person name="Adhikari A."/>
            <person name="Zheng C.-J."/>
            <person name="Schuster L."/>
            <person name="Cowan T.M."/>
            <person name="Smanski M.J."/>
            <person name="Chevrette M.G."/>
            <person name="De Carvalho L.P.S."/>
            <person name="Shen B."/>
        </authorList>
    </citation>
    <scope>NUCLEOTIDE SEQUENCE [LARGE SCALE GENOMIC DNA]</scope>
    <source>
        <strain evidence="1 2">NPDC052360</strain>
    </source>
</reference>
<name>A0ABV3KYE9_STRGS</name>
<dbReference type="EMBL" id="JBFAUJ010000013">
    <property type="protein sequence ID" value="MEV8463123.1"/>
    <property type="molecule type" value="Genomic_DNA"/>
</dbReference>
<organism evidence="1 2">
    <name type="scientific">Streptomyces griseosporeus</name>
    <dbReference type="NCBI Taxonomy" id="1910"/>
    <lineage>
        <taxon>Bacteria</taxon>
        <taxon>Bacillati</taxon>
        <taxon>Actinomycetota</taxon>
        <taxon>Actinomycetes</taxon>
        <taxon>Kitasatosporales</taxon>
        <taxon>Streptomycetaceae</taxon>
        <taxon>Streptomyces</taxon>
    </lineage>
</organism>
<proteinExistence type="predicted"/>
<protein>
    <submittedName>
        <fullName evidence="1">Benzaldehyde dehydrogenase</fullName>
    </submittedName>
</protein>
<evidence type="ECO:0000313" key="2">
    <source>
        <dbReference type="Proteomes" id="UP001553148"/>
    </source>
</evidence>
<sequence>MTLLDDEVWAGRYHSDGWRDAAEIRPVVEPATGDGLGAVGLAAPGATAPVVRAQMIRGQYS</sequence>